<keyword evidence="5" id="KW-0732">Signal</keyword>
<feature type="domain" description="Blue (type 1) copper" evidence="6">
    <location>
        <begin position="67"/>
        <end position="170"/>
    </location>
</feature>
<protein>
    <submittedName>
        <fullName evidence="7">Uncharacterized copper-binding protein, cupredoxin-like subfamily</fullName>
    </submittedName>
</protein>
<evidence type="ECO:0000256" key="4">
    <source>
        <dbReference type="ARBA" id="ARBA00023008"/>
    </source>
</evidence>
<dbReference type="Gene3D" id="2.60.40.420">
    <property type="entry name" value="Cupredoxins - blue copper proteins"/>
    <property type="match status" value="1"/>
</dbReference>
<dbReference type="Proteomes" id="UP000183656">
    <property type="component" value="Unassembled WGS sequence"/>
</dbReference>
<comment type="subcellular location">
    <subcellularLocation>
        <location evidence="1">Periplasm</location>
    </subcellularLocation>
</comment>
<dbReference type="InterPro" id="IPR000923">
    <property type="entry name" value="BlueCu_1"/>
</dbReference>
<keyword evidence="2" id="KW-0479">Metal-binding</keyword>
<dbReference type="InterPro" id="IPR033138">
    <property type="entry name" value="Cu_oxidase_CS"/>
</dbReference>
<keyword evidence="4" id="KW-0186">Copper</keyword>
<evidence type="ECO:0000256" key="1">
    <source>
        <dbReference type="ARBA" id="ARBA00004418"/>
    </source>
</evidence>
<name>A0A1I7GET7_9BURK</name>
<dbReference type="GO" id="GO:0005507">
    <property type="term" value="F:copper ion binding"/>
    <property type="evidence" value="ECO:0007669"/>
    <property type="project" value="InterPro"/>
</dbReference>
<feature type="signal peptide" evidence="5">
    <location>
        <begin position="1"/>
        <end position="21"/>
    </location>
</feature>
<keyword evidence="8" id="KW-1185">Reference proteome</keyword>
<dbReference type="PANTHER" id="PTHR38439">
    <property type="entry name" value="AURACYANIN-B"/>
    <property type="match status" value="1"/>
</dbReference>
<dbReference type="GO" id="GO:0042597">
    <property type="term" value="C:periplasmic space"/>
    <property type="evidence" value="ECO:0007669"/>
    <property type="project" value="UniProtKB-SubCell"/>
</dbReference>
<dbReference type="EMBL" id="FPBX01000005">
    <property type="protein sequence ID" value="SFU46969.1"/>
    <property type="molecule type" value="Genomic_DNA"/>
</dbReference>
<evidence type="ECO:0000313" key="7">
    <source>
        <dbReference type="EMBL" id="SFU46969.1"/>
    </source>
</evidence>
<dbReference type="GO" id="GO:0009055">
    <property type="term" value="F:electron transfer activity"/>
    <property type="evidence" value="ECO:0007669"/>
    <property type="project" value="InterPro"/>
</dbReference>
<keyword evidence="3" id="KW-0574">Periplasm</keyword>
<dbReference type="PANTHER" id="PTHR38439:SF3">
    <property type="entry name" value="COPPER-RESISTANT CUPROPROTEIN COPI"/>
    <property type="match status" value="1"/>
</dbReference>
<feature type="chain" id="PRO_5010354632" evidence="5">
    <location>
        <begin position="22"/>
        <end position="171"/>
    </location>
</feature>
<dbReference type="PROSITE" id="PS00079">
    <property type="entry name" value="MULTICOPPER_OXIDASE1"/>
    <property type="match status" value="1"/>
</dbReference>
<evidence type="ECO:0000256" key="3">
    <source>
        <dbReference type="ARBA" id="ARBA00022764"/>
    </source>
</evidence>
<dbReference type="CDD" id="cd04211">
    <property type="entry name" value="Cupredoxin_like_2"/>
    <property type="match status" value="1"/>
</dbReference>
<dbReference type="AlphaFoldDB" id="A0A1I7GET7"/>
<organism evidence="7 8">
    <name type="scientific">Paenacidovorax caeni</name>
    <dbReference type="NCBI Taxonomy" id="343013"/>
    <lineage>
        <taxon>Bacteria</taxon>
        <taxon>Pseudomonadati</taxon>
        <taxon>Pseudomonadota</taxon>
        <taxon>Betaproteobacteria</taxon>
        <taxon>Burkholderiales</taxon>
        <taxon>Comamonadaceae</taxon>
        <taxon>Paenacidovorax</taxon>
    </lineage>
</organism>
<evidence type="ECO:0000256" key="5">
    <source>
        <dbReference type="SAM" id="SignalP"/>
    </source>
</evidence>
<dbReference type="InterPro" id="IPR050845">
    <property type="entry name" value="Cu-binding_ET"/>
</dbReference>
<dbReference type="InterPro" id="IPR008972">
    <property type="entry name" value="Cupredoxin"/>
</dbReference>
<dbReference type="OrthoDB" id="9816061at2"/>
<dbReference type="STRING" id="343013.SAMN04489707_100566"/>
<accession>A0A1I7GET7</accession>
<reference evidence="7 8" key="1">
    <citation type="submission" date="2016-10" db="EMBL/GenBank/DDBJ databases">
        <authorList>
            <person name="de Groot N.N."/>
        </authorList>
    </citation>
    <scope>NUCLEOTIDE SEQUENCE [LARGE SCALE GENOMIC DNA]</scope>
    <source>
        <strain evidence="7 8">R-24608</strain>
    </source>
</reference>
<gene>
    <name evidence="7" type="ORF">SAMN04489707_100566</name>
</gene>
<sequence>MKTIKFIAASALLASAGTVFSHEGAAHPDVHAHAQHGHAATAAPTEQTPFGIAGDARKVQRTITLRMGDDMRFAPSHITVKRGETVRLRVLNQGQVMHEIVLGTPGSLSEHAQMMQQHPGMDHDAPHMAHVAPGQKGELVWQFNRAGEFDFACLVAGHFEAGMKGTITVKP</sequence>
<dbReference type="SUPFAM" id="SSF49503">
    <property type="entry name" value="Cupredoxins"/>
    <property type="match status" value="1"/>
</dbReference>
<proteinExistence type="predicted"/>
<evidence type="ECO:0000259" key="6">
    <source>
        <dbReference type="Pfam" id="PF00127"/>
    </source>
</evidence>
<dbReference type="RefSeq" id="WP_054255740.1">
    <property type="nucleotide sequence ID" value="NZ_CYIG01000009.1"/>
</dbReference>
<dbReference type="Pfam" id="PF00127">
    <property type="entry name" value="Copper-bind"/>
    <property type="match status" value="1"/>
</dbReference>
<evidence type="ECO:0000313" key="8">
    <source>
        <dbReference type="Proteomes" id="UP000183656"/>
    </source>
</evidence>
<evidence type="ECO:0000256" key="2">
    <source>
        <dbReference type="ARBA" id="ARBA00022723"/>
    </source>
</evidence>